<dbReference type="SUPFAM" id="SSF55166">
    <property type="entry name" value="Hedgehog/DD-peptidase"/>
    <property type="match status" value="1"/>
</dbReference>
<dbReference type="EMBL" id="LR797306">
    <property type="protein sequence ID" value="CAB4200179.1"/>
    <property type="molecule type" value="Genomic_DNA"/>
</dbReference>
<dbReference type="InterPro" id="IPR013230">
    <property type="entry name" value="Peptidase_M15A_C"/>
</dbReference>
<dbReference type="Pfam" id="PF08291">
    <property type="entry name" value="Peptidase_M15_3"/>
    <property type="match status" value="1"/>
</dbReference>
<proteinExistence type="predicted"/>
<organism evidence="2">
    <name type="scientific">uncultured Caudovirales phage</name>
    <dbReference type="NCBI Taxonomy" id="2100421"/>
    <lineage>
        <taxon>Viruses</taxon>
        <taxon>Duplodnaviria</taxon>
        <taxon>Heunggongvirae</taxon>
        <taxon>Uroviricota</taxon>
        <taxon>Caudoviricetes</taxon>
        <taxon>Peduoviridae</taxon>
        <taxon>Maltschvirus</taxon>
        <taxon>Maltschvirus maltsch</taxon>
    </lineage>
</organism>
<gene>
    <name evidence="2" type="ORF">UFOVP1351_28</name>
</gene>
<dbReference type="Gene3D" id="3.30.1380.10">
    <property type="match status" value="1"/>
</dbReference>
<protein>
    <submittedName>
        <fullName evidence="2">Peptidase M15A, C-terminal</fullName>
    </submittedName>
</protein>
<evidence type="ECO:0000313" key="2">
    <source>
        <dbReference type="EMBL" id="CAB4200179.1"/>
    </source>
</evidence>
<reference evidence="2" key="1">
    <citation type="submission" date="2020-05" db="EMBL/GenBank/DDBJ databases">
        <authorList>
            <person name="Chiriac C."/>
            <person name="Salcher M."/>
            <person name="Ghai R."/>
            <person name="Kavagutti S V."/>
        </authorList>
    </citation>
    <scope>NUCLEOTIDE SEQUENCE</scope>
</reference>
<dbReference type="InterPro" id="IPR009045">
    <property type="entry name" value="Zn_M74/Hedgehog-like"/>
</dbReference>
<evidence type="ECO:0000259" key="1">
    <source>
        <dbReference type="Pfam" id="PF08291"/>
    </source>
</evidence>
<sequence>MITLKELNPRNRPLTHDQEANLELLHKAINKVRTAYGKPMVVTSGFRSVEDQQRINPKASASKHLLGLAVDIADADGKLWAWCVANLSVIEEAGLYLEDGASTKGWVHFQASPPKSGRRIFKP</sequence>
<accession>A0A6J5S1B9</accession>
<name>A0A6J5S1B9_9CAUD</name>
<feature type="domain" description="Peptidase M15A C-terminal" evidence="1">
    <location>
        <begin position="16"/>
        <end position="81"/>
    </location>
</feature>